<sequence length="27" mass="3320">MNTYDRICRNNYCQDLVHINEQAEMMN</sequence>
<name>A0A0A9B2E1_ARUDO</name>
<evidence type="ECO:0000313" key="1">
    <source>
        <dbReference type="EMBL" id="JAD58124.1"/>
    </source>
</evidence>
<dbReference type="EMBL" id="GBRH01239771">
    <property type="protein sequence ID" value="JAD58124.1"/>
    <property type="molecule type" value="Transcribed_RNA"/>
</dbReference>
<protein>
    <submittedName>
        <fullName evidence="1">Uncharacterized protein</fullName>
    </submittedName>
</protein>
<accession>A0A0A9B2E1</accession>
<reference evidence="1" key="1">
    <citation type="submission" date="2014-09" db="EMBL/GenBank/DDBJ databases">
        <authorList>
            <person name="Magalhaes I.L.F."/>
            <person name="Oliveira U."/>
            <person name="Santos F.R."/>
            <person name="Vidigal T.H.D.A."/>
            <person name="Brescovit A.D."/>
            <person name="Santos A.J."/>
        </authorList>
    </citation>
    <scope>NUCLEOTIDE SEQUENCE</scope>
    <source>
        <tissue evidence="1">Shoot tissue taken approximately 20 cm above the soil surface</tissue>
    </source>
</reference>
<organism evidence="1">
    <name type="scientific">Arundo donax</name>
    <name type="common">Giant reed</name>
    <name type="synonym">Donax arundinaceus</name>
    <dbReference type="NCBI Taxonomy" id="35708"/>
    <lineage>
        <taxon>Eukaryota</taxon>
        <taxon>Viridiplantae</taxon>
        <taxon>Streptophyta</taxon>
        <taxon>Embryophyta</taxon>
        <taxon>Tracheophyta</taxon>
        <taxon>Spermatophyta</taxon>
        <taxon>Magnoliopsida</taxon>
        <taxon>Liliopsida</taxon>
        <taxon>Poales</taxon>
        <taxon>Poaceae</taxon>
        <taxon>PACMAD clade</taxon>
        <taxon>Arundinoideae</taxon>
        <taxon>Arundineae</taxon>
        <taxon>Arundo</taxon>
    </lineage>
</organism>
<reference evidence="1" key="2">
    <citation type="journal article" date="2015" name="Data Brief">
        <title>Shoot transcriptome of the giant reed, Arundo donax.</title>
        <authorList>
            <person name="Barrero R.A."/>
            <person name="Guerrero F.D."/>
            <person name="Moolhuijzen P."/>
            <person name="Goolsby J.A."/>
            <person name="Tidwell J."/>
            <person name="Bellgard S.E."/>
            <person name="Bellgard M.I."/>
        </authorList>
    </citation>
    <scope>NUCLEOTIDE SEQUENCE</scope>
    <source>
        <tissue evidence="1">Shoot tissue taken approximately 20 cm above the soil surface</tissue>
    </source>
</reference>
<dbReference type="AlphaFoldDB" id="A0A0A9B2E1"/>
<proteinExistence type="predicted"/>